<dbReference type="PANTHER" id="PTHR42723">
    <property type="entry name" value="CHLOROPHYLL SYNTHASE"/>
    <property type="match status" value="1"/>
</dbReference>
<feature type="transmembrane region" description="Helical" evidence="5">
    <location>
        <begin position="173"/>
        <end position="196"/>
    </location>
</feature>
<keyword evidence="4 5" id="KW-0472">Membrane</keyword>
<dbReference type="KEGG" id="mthe:MSTHC_1560"/>
<feature type="transmembrane region" description="Helical" evidence="5">
    <location>
        <begin position="217"/>
        <end position="243"/>
    </location>
</feature>
<protein>
    <submittedName>
        <fullName evidence="6">Digeranylgeranylglyceryl phosphate synthase</fullName>
    </submittedName>
</protein>
<feature type="transmembrane region" description="Helical" evidence="5">
    <location>
        <begin position="21"/>
        <end position="41"/>
    </location>
</feature>
<evidence type="ECO:0000256" key="1">
    <source>
        <dbReference type="ARBA" id="ARBA00004651"/>
    </source>
</evidence>
<dbReference type="Proteomes" id="UP000056925">
    <property type="component" value="Chromosome"/>
</dbReference>
<dbReference type="AlphaFoldDB" id="A0A0E3KRG1"/>
<dbReference type="GO" id="GO:0005886">
    <property type="term" value="C:plasma membrane"/>
    <property type="evidence" value="ECO:0007669"/>
    <property type="project" value="UniProtKB-SubCell"/>
</dbReference>
<proteinExistence type="predicted"/>
<keyword evidence="3 5" id="KW-1133">Transmembrane helix</keyword>
<name>A0A0E3KRG1_METTE</name>
<dbReference type="Gene3D" id="1.20.120.1780">
    <property type="entry name" value="UbiA prenyltransferase"/>
    <property type="match status" value="1"/>
</dbReference>
<dbReference type="HOGENOM" id="CLU_077327_0_0_2"/>
<reference evidence="6 7" key="1">
    <citation type="submission" date="2014-07" db="EMBL/GenBank/DDBJ databases">
        <title>Methanogenic archaea and the global carbon cycle.</title>
        <authorList>
            <person name="Henriksen J.R."/>
            <person name="Luke J."/>
            <person name="Reinhart S."/>
            <person name="Benedict M.N."/>
            <person name="Youngblut N.D."/>
            <person name="Metcalf M.E."/>
            <person name="Whitaker R.J."/>
            <person name="Metcalf W.W."/>
        </authorList>
    </citation>
    <scope>NUCLEOTIDE SEQUENCE [LARGE SCALE GENOMIC DNA]</scope>
    <source>
        <strain evidence="6 7">CHTI-55</strain>
    </source>
</reference>
<gene>
    <name evidence="6" type="ORF">MSTHC_1560</name>
</gene>
<feature type="transmembrane region" description="Helical" evidence="5">
    <location>
        <begin position="47"/>
        <end position="67"/>
    </location>
</feature>
<evidence type="ECO:0000256" key="3">
    <source>
        <dbReference type="ARBA" id="ARBA00022989"/>
    </source>
</evidence>
<dbReference type="InterPro" id="IPR000537">
    <property type="entry name" value="UbiA_prenyltransferase"/>
</dbReference>
<feature type="transmembrane region" description="Helical" evidence="5">
    <location>
        <begin position="95"/>
        <end position="112"/>
    </location>
</feature>
<dbReference type="InterPro" id="IPR050475">
    <property type="entry name" value="Prenyltransferase_related"/>
</dbReference>
<dbReference type="InterPro" id="IPR044878">
    <property type="entry name" value="UbiA_sf"/>
</dbReference>
<evidence type="ECO:0000313" key="7">
    <source>
        <dbReference type="Proteomes" id="UP000056925"/>
    </source>
</evidence>
<dbReference type="CDD" id="cd13956">
    <property type="entry name" value="PT_UbiA"/>
    <property type="match status" value="1"/>
</dbReference>
<dbReference type="Gene3D" id="1.10.357.140">
    <property type="entry name" value="UbiA prenyltransferase"/>
    <property type="match status" value="1"/>
</dbReference>
<feature type="transmembrane region" description="Helical" evidence="5">
    <location>
        <begin position="289"/>
        <end position="311"/>
    </location>
</feature>
<comment type="subcellular location">
    <subcellularLocation>
        <location evidence="1">Cell membrane</location>
        <topology evidence="1">Multi-pass membrane protein</topology>
    </subcellularLocation>
</comment>
<accession>A0A0E3KRG1</accession>
<keyword evidence="2 5" id="KW-0812">Transmembrane</keyword>
<evidence type="ECO:0000256" key="4">
    <source>
        <dbReference type="ARBA" id="ARBA00023136"/>
    </source>
</evidence>
<dbReference type="PATRIC" id="fig|1434121.4.peg.1921"/>
<evidence type="ECO:0000256" key="2">
    <source>
        <dbReference type="ARBA" id="ARBA00022692"/>
    </source>
</evidence>
<dbReference type="EMBL" id="CP009502">
    <property type="protein sequence ID" value="AKB15878.1"/>
    <property type="molecule type" value="Genomic_DNA"/>
</dbReference>
<feature type="transmembrane region" description="Helical" evidence="5">
    <location>
        <begin position="141"/>
        <end position="161"/>
    </location>
</feature>
<dbReference type="RefSeq" id="WP_048167501.1">
    <property type="nucleotide sequence ID" value="NZ_CP009502.1"/>
</dbReference>
<dbReference type="GO" id="GO:0016765">
    <property type="term" value="F:transferase activity, transferring alkyl or aryl (other than methyl) groups"/>
    <property type="evidence" value="ECO:0007669"/>
    <property type="project" value="InterPro"/>
</dbReference>
<dbReference type="Pfam" id="PF01040">
    <property type="entry name" value="UbiA"/>
    <property type="match status" value="1"/>
</dbReference>
<dbReference type="PANTHER" id="PTHR42723:SF1">
    <property type="entry name" value="CHLOROPHYLL SYNTHASE, CHLOROPLASTIC"/>
    <property type="match status" value="1"/>
</dbReference>
<organism evidence="6 7">
    <name type="scientific">Methanosarcina thermophila CHTI-55</name>
    <dbReference type="NCBI Taxonomy" id="1434121"/>
    <lineage>
        <taxon>Archaea</taxon>
        <taxon>Methanobacteriati</taxon>
        <taxon>Methanobacteriota</taxon>
        <taxon>Stenosarchaea group</taxon>
        <taxon>Methanomicrobia</taxon>
        <taxon>Methanosarcinales</taxon>
        <taxon>Methanosarcinaceae</taxon>
        <taxon>Methanosarcina</taxon>
    </lineage>
</organism>
<sequence length="313" mass="33495">MSLTARIGELSPYLQLLRPELYYMDLTLPASSAILASYLATGGLPEFLPFMIAVIGGFAAITSSYVFNDCCDIDIDTINLPGRPLPSSRVSKNSALAYALFLLGIAGAAAAYLNPESLIVLFIAAGTITIYSAFAKRNTFLSFLPVGISYGLVPIGVWLAFDPAGILKGNDGVILPLPAICFGLMICVTDWAFTLGGVSRDVEGDRLKGAPTLPVTFGIPFTARFVTFWWVVGVIASLIIGWSAQLGPVYFAGALASGLWMLAQCLDFIKHPTPERGGTLFLNGSNYRAIMFGSMILDVVLCIYAGVYTSILW</sequence>
<dbReference type="GeneID" id="41602911"/>
<evidence type="ECO:0000313" key="6">
    <source>
        <dbReference type="EMBL" id="AKB15878.1"/>
    </source>
</evidence>
<evidence type="ECO:0000256" key="5">
    <source>
        <dbReference type="SAM" id="Phobius"/>
    </source>
</evidence>
<feature type="transmembrane region" description="Helical" evidence="5">
    <location>
        <begin position="118"/>
        <end position="134"/>
    </location>
</feature>